<dbReference type="STRING" id="329884.A0A4U0WHD0"/>
<protein>
    <submittedName>
        <fullName evidence="1">Uncharacterized protein</fullName>
    </submittedName>
</protein>
<accession>A0A4U0WHD0</accession>
<feature type="non-terminal residue" evidence="1">
    <location>
        <position position="228"/>
    </location>
</feature>
<dbReference type="InterPro" id="IPR010770">
    <property type="entry name" value="Ecd"/>
</dbReference>
<proteinExistence type="predicted"/>
<evidence type="ECO:0000313" key="2">
    <source>
        <dbReference type="Proteomes" id="UP000309340"/>
    </source>
</evidence>
<organism evidence="1 2">
    <name type="scientific">Friedmanniomyces simplex</name>
    <dbReference type="NCBI Taxonomy" id="329884"/>
    <lineage>
        <taxon>Eukaryota</taxon>
        <taxon>Fungi</taxon>
        <taxon>Dikarya</taxon>
        <taxon>Ascomycota</taxon>
        <taxon>Pezizomycotina</taxon>
        <taxon>Dothideomycetes</taxon>
        <taxon>Dothideomycetidae</taxon>
        <taxon>Mycosphaerellales</taxon>
        <taxon>Teratosphaeriaceae</taxon>
        <taxon>Friedmanniomyces</taxon>
    </lineage>
</organism>
<dbReference type="AlphaFoldDB" id="A0A4U0WHD0"/>
<gene>
    <name evidence="1" type="ORF">B0A55_12526</name>
</gene>
<dbReference type="PANTHER" id="PTHR13060">
    <property type="entry name" value="SGT1 PROTEIN HSGT1 SUPPRESSOR OF GCR2"/>
    <property type="match status" value="1"/>
</dbReference>
<evidence type="ECO:0000313" key="1">
    <source>
        <dbReference type="EMBL" id="TKA62362.1"/>
    </source>
</evidence>
<dbReference type="EMBL" id="NAJQ01001087">
    <property type="protein sequence ID" value="TKA62362.1"/>
    <property type="molecule type" value="Genomic_DNA"/>
</dbReference>
<dbReference type="Proteomes" id="UP000309340">
    <property type="component" value="Unassembled WGS sequence"/>
</dbReference>
<dbReference type="Pfam" id="PF07093">
    <property type="entry name" value="SGT1"/>
    <property type="match status" value="1"/>
</dbReference>
<dbReference type="PANTHER" id="PTHR13060:SF0">
    <property type="entry name" value="PROTEIN ECDYSONELESS HOMOLOG"/>
    <property type="match status" value="1"/>
</dbReference>
<name>A0A4U0WHD0_9PEZI</name>
<comment type="caution">
    <text evidence="1">The sequence shown here is derived from an EMBL/GenBank/DDBJ whole genome shotgun (WGS) entry which is preliminary data.</text>
</comment>
<dbReference type="OrthoDB" id="27237at2759"/>
<reference evidence="1 2" key="1">
    <citation type="submission" date="2017-03" db="EMBL/GenBank/DDBJ databases">
        <title>Genomes of endolithic fungi from Antarctica.</title>
        <authorList>
            <person name="Coleine C."/>
            <person name="Masonjones S."/>
            <person name="Stajich J.E."/>
        </authorList>
    </citation>
    <scope>NUCLEOTIDE SEQUENCE [LARGE SCALE GENOMIC DNA]</scope>
    <source>
        <strain evidence="1 2">CCFEE 5184</strain>
    </source>
</reference>
<sequence>MEGDLPRDDGLKWFGEGFDGFPKRLPDDCVEYAIHVIDDKLKDAAATRSRLKGVLKSANELCKKHTQDYIWQRDPFQLKLRPNVEDRNAADLKTQVQHLRGRREFGDSVADEWLVVYLLLELSKQCQDAWIRVYDTDGEFLLIEAANALPTWLNPEIAEHRVWINNGHLRIIPTEESAAPRNLSLQEALDFTQNSPDKLIISPFIEDEAFYRLRDYPSAIASSLHHSL</sequence>
<keyword evidence="2" id="KW-1185">Reference proteome</keyword>
<dbReference type="GO" id="GO:0005634">
    <property type="term" value="C:nucleus"/>
    <property type="evidence" value="ECO:0007669"/>
    <property type="project" value="TreeGrafter"/>
</dbReference>